<gene>
    <name evidence="1" type="ORF">M9H77_27603</name>
</gene>
<accession>A0ACC0AD65</accession>
<sequence>MVGCCCDEEEQLLQPLISHQDQHQSFSSSSKEEMEPAQVTISPMNSNFSALLCGDTLRAILEKLPLDDLARAACVCRHWNSVASDREILIRAFKSPWKLKDVVGNPTSGSFWRDNSISKFAISHRILRGDSVAGLAVKYSVQVMDIKRLNNMMSDHGIYSRERLLIPINKPELLVNGTCYIELDTYAKREVAVLYLEGGPDHEKLSNMLSRLTTERGKQRLIDSLKRSMHVDDGTALYYLSVSNGDPRAAITQFSEDIRWENQAGFA</sequence>
<reference evidence="2" key="1">
    <citation type="journal article" date="2023" name="Nat. Plants">
        <title>Single-cell RNA sequencing provides a high-resolution roadmap for understanding the multicellular compartmentation of specialized metabolism.</title>
        <authorList>
            <person name="Sun S."/>
            <person name="Shen X."/>
            <person name="Li Y."/>
            <person name="Li Y."/>
            <person name="Wang S."/>
            <person name="Li R."/>
            <person name="Zhang H."/>
            <person name="Shen G."/>
            <person name="Guo B."/>
            <person name="Wei J."/>
            <person name="Xu J."/>
            <person name="St-Pierre B."/>
            <person name="Chen S."/>
            <person name="Sun C."/>
        </authorList>
    </citation>
    <scope>NUCLEOTIDE SEQUENCE [LARGE SCALE GENOMIC DNA]</scope>
</reference>
<proteinExistence type="predicted"/>
<evidence type="ECO:0000313" key="1">
    <source>
        <dbReference type="EMBL" id="KAI5658810.1"/>
    </source>
</evidence>
<dbReference type="EMBL" id="CM044706">
    <property type="protein sequence ID" value="KAI5658810.1"/>
    <property type="molecule type" value="Genomic_DNA"/>
</dbReference>
<dbReference type="Proteomes" id="UP001060085">
    <property type="component" value="Linkage Group LG06"/>
</dbReference>
<protein>
    <submittedName>
        <fullName evidence="1">Uncharacterized protein</fullName>
    </submittedName>
</protein>
<organism evidence="1 2">
    <name type="scientific">Catharanthus roseus</name>
    <name type="common">Madagascar periwinkle</name>
    <name type="synonym">Vinca rosea</name>
    <dbReference type="NCBI Taxonomy" id="4058"/>
    <lineage>
        <taxon>Eukaryota</taxon>
        <taxon>Viridiplantae</taxon>
        <taxon>Streptophyta</taxon>
        <taxon>Embryophyta</taxon>
        <taxon>Tracheophyta</taxon>
        <taxon>Spermatophyta</taxon>
        <taxon>Magnoliopsida</taxon>
        <taxon>eudicotyledons</taxon>
        <taxon>Gunneridae</taxon>
        <taxon>Pentapetalae</taxon>
        <taxon>asterids</taxon>
        <taxon>lamiids</taxon>
        <taxon>Gentianales</taxon>
        <taxon>Apocynaceae</taxon>
        <taxon>Rauvolfioideae</taxon>
        <taxon>Vinceae</taxon>
        <taxon>Catharanthinae</taxon>
        <taxon>Catharanthus</taxon>
    </lineage>
</organism>
<name>A0ACC0AD65_CATRO</name>
<evidence type="ECO:0000313" key="2">
    <source>
        <dbReference type="Proteomes" id="UP001060085"/>
    </source>
</evidence>
<comment type="caution">
    <text evidence="1">The sequence shown here is derived from an EMBL/GenBank/DDBJ whole genome shotgun (WGS) entry which is preliminary data.</text>
</comment>
<keyword evidence="2" id="KW-1185">Reference proteome</keyword>